<gene>
    <name evidence="2" type="ORF">WH47_08083</name>
</gene>
<protein>
    <recommendedName>
        <fullName evidence="4">Histone-lysine N-methyltransferase SETMAR</fullName>
    </recommendedName>
</protein>
<reference evidence="2 3" key="1">
    <citation type="submission" date="2015-07" db="EMBL/GenBank/DDBJ databases">
        <title>The genome of Habropoda laboriosa.</title>
        <authorList>
            <person name="Pan H."/>
            <person name="Kapheim K."/>
        </authorList>
    </citation>
    <scope>NUCLEOTIDE SEQUENCE [LARGE SCALE GENOMIC DNA]</scope>
    <source>
        <strain evidence="2">0110345459</strain>
    </source>
</reference>
<organism evidence="2 3">
    <name type="scientific">Habropoda laboriosa</name>
    <dbReference type="NCBI Taxonomy" id="597456"/>
    <lineage>
        <taxon>Eukaryota</taxon>
        <taxon>Metazoa</taxon>
        <taxon>Ecdysozoa</taxon>
        <taxon>Arthropoda</taxon>
        <taxon>Hexapoda</taxon>
        <taxon>Insecta</taxon>
        <taxon>Pterygota</taxon>
        <taxon>Neoptera</taxon>
        <taxon>Endopterygota</taxon>
        <taxon>Hymenoptera</taxon>
        <taxon>Apocrita</taxon>
        <taxon>Aculeata</taxon>
        <taxon>Apoidea</taxon>
        <taxon>Anthophila</taxon>
        <taxon>Apidae</taxon>
        <taxon>Habropoda</taxon>
    </lineage>
</organism>
<dbReference type="STRING" id="597456.A0A0L7RHU7"/>
<dbReference type="EMBL" id="KQ414589">
    <property type="protein sequence ID" value="KOC70425.1"/>
    <property type="molecule type" value="Genomic_DNA"/>
</dbReference>
<dbReference type="OrthoDB" id="7553592at2759"/>
<proteinExistence type="predicted"/>
<comment type="subcellular location">
    <subcellularLocation>
        <location evidence="1">Nucleus</location>
    </subcellularLocation>
</comment>
<accession>A0A0L7RHU7</accession>
<sequence length="72" mass="8371">MSAAYASRYKAVFLCTHPKGPKMSRQQAAKYMRKSKTFVTKWVNRYLEVKNVDDLPKRGTTPKITTLTLVYR</sequence>
<evidence type="ECO:0000313" key="3">
    <source>
        <dbReference type="Proteomes" id="UP000053825"/>
    </source>
</evidence>
<dbReference type="GO" id="GO:0005634">
    <property type="term" value="C:nucleus"/>
    <property type="evidence" value="ECO:0007669"/>
    <property type="project" value="UniProtKB-SubCell"/>
</dbReference>
<dbReference type="InterPro" id="IPR009057">
    <property type="entry name" value="Homeodomain-like_sf"/>
</dbReference>
<dbReference type="SUPFAM" id="SSF46689">
    <property type="entry name" value="Homeodomain-like"/>
    <property type="match status" value="1"/>
</dbReference>
<evidence type="ECO:0000313" key="2">
    <source>
        <dbReference type="EMBL" id="KOC70425.1"/>
    </source>
</evidence>
<dbReference type="AlphaFoldDB" id="A0A0L7RHU7"/>
<dbReference type="Proteomes" id="UP000053825">
    <property type="component" value="Unassembled WGS sequence"/>
</dbReference>
<evidence type="ECO:0008006" key="4">
    <source>
        <dbReference type="Google" id="ProtNLM"/>
    </source>
</evidence>
<keyword evidence="3" id="KW-1185">Reference proteome</keyword>
<name>A0A0L7RHU7_9HYME</name>
<evidence type="ECO:0000256" key="1">
    <source>
        <dbReference type="ARBA" id="ARBA00004123"/>
    </source>
</evidence>